<name>A0A7N2MED2_QUELO</name>
<keyword evidence="7" id="KW-0732">Signal</keyword>
<dbReference type="Gramene" id="QL08p057218:mrna">
    <property type="protein sequence ID" value="QL08p057218:mrna"/>
    <property type="gene ID" value="QL08p057218"/>
</dbReference>
<dbReference type="InParanoid" id="A0A7N2MED2"/>
<gene>
    <name evidence="9" type="primary">LOC115958493</name>
</gene>
<feature type="signal peptide" evidence="7">
    <location>
        <begin position="1"/>
        <end position="22"/>
    </location>
</feature>
<proteinExistence type="predicted"/>
<protein>
    <recommendedName>
        <fullName evidence="8">Phytocyanin domain-containing protein</fullName>
    </recommendedName>
</protein>
<evidence type="ECO:0000259" key="8">
    <source>
        <dbReference type="PROSITE" id="PS51485"/>
    </source>
</evidence>
<evidence type="ECO:0000256" key="1">
    <source>
        <dbReference type="ARBA" id="ARBA00022448"/>
    </source>
</evidence>
<feature type="domain" description="Phytocyanin" evidence="8">
    <location>
        <begin position="23"/>
        <end position="122"/>
    </location>
</feature>
<dbReference type="OrthoDB" id="687020at2759"/>
<dbReference type="PANTHER" id="PTHR33021:SF492">
    <property type="entry name" value="UCLACYANIN 1"/>
    <property type="match status" value="1"/>
</dbReference>
<reference evidence="9" key="2">
    <citation type="submission" date="2021-01" db="UniProtKB">
        <authorList>
            <consortium name="EnsemblPlants"/>
        </authorList>
    </citation>
    <scope>IDENTIFICATION</scope>
</reference>
<reference evidence="9 10" key="1">
    <citation type="journal article" date="2016" name="G3 (Bethesda)">
        <title>First Draft Assembly and Annotation of the Genome of a California Endemic Oak Quercus lobata Nee (Fagaceae).</title>
        <authorList>
            <person name="Sork V.L."/>
            <person name="Fitz-Gibbon S.T."/>
            <person name="Puiu D."/>
            <person name="Crepeau M."/>
            <person name="Gugger P.F."/>
            <person name="Sherman R."/>
            <person name="Stevens K."/>
            <person name="Langley C.H."/>
            <person name="Pellegrini M."/>
            <person name="Salzberg S.L."/>
        </authorList>
    </citation>
    <scope>NUCLEOTIDE SEQUENCE [LARGE SCALE GENOMIC DNA]</scope>
    <source>
        <strain evidence="9 10">cv. SW786</strain>
    </source>
</reference>
<evidence type="ECO:0000256" key="7">
    <source>
        <dbReference type="SAM" id="SignalP"/>
    </source>
</evidence>
<dbReference type="PRINTS" id="PR01217">
    <property type="entry name" value="PRICHEXTENSN"/>
</dbReference>
<feature type="compositionally biased region" description="Polar residues" evidence="6">
    <location>
        <begin position="209"/>
        <end position="218"/>
    </location>
</feature>
<dbReference type="SUPFAM" id="SSF49503">
    <property type="entry name" value="Cupredoxins"/>
    <property type="match status" value="1"/>
</dbReference>
<accession>A0A7N2MED2</accession>
<feature type="compositionally biased region" description="Low complexity" evidence="6">
    <location>
        <begin position="194"/>
        <end position="206"/>
    </location>
</feature>
<feature type="compositionally biased region" description="Low complexity" evidence="6">
    <location>
        <begin position="219"/>
        <end position="232"/>
    </location>
</feature>
<dbReference type="PANTHER" id="PTHR33021">
    <property type="entry name" value="BLUE COPPER PROTEIN"/>
    <property type="match status" value="1"/>
</dbReference>
<feature type="chain" id="PRO_5029567786" description="Phytocyanin domain-containing protein" evidence="7">
    <location>
        <begin position="23"/>
        <end position="257"/>
    </location>
</feature>
<keyword evidence="3" id="KW-0249">Electron transport</keyword>
<dbReference type="AlphaFoldDB" id="A0A7N2MED2"/>
<evidence type="ECO:0000256" key="4">
    <source>
        <dbReference type="ARBA" id="ARBA00023008"/>
    </source>
</evidence>
<dbReference type="EnsemblPlants" id="QL08p057218:mrna">
    <property type="protein sequence ID" value="QL08p057218:mrna"/>
    <property type="gene ID" value="QL08p057218"/>
</dbReference>
<dbReference type="GeneID" id="115958493"/>
<keyword evidence="4" id="KW-0186">Copper</keyword>
<keyword evidence="1" id="KW-0813">Transport</keyword>
<dbReference type="GO" id="GO:0009055">
    <property type="term" value="F:electron transfer activity"/>
    <property type="evidence" value="ECO:0007669"/>
    <property type="project" value="InterPro"/>
</dbReference>
<organism evidence="9 10">
    <name type="scientific">Quercus lobata</name>
    <name type="common">Valley oak</name>
    <dbReference type="NCBI Taxonomy" id="97700"/>
    <lineage>
        <taxon>Eukaryota</taxon>
        <taxon>Viridiplantae</taxon>
        <taxon>Streptophyta</taxon>
        <taxon>Embryophyta</taxon>
        <taxon>Tracheophyta</taxon>
        <taxon>Spermatophyta</taxon>
        <taxon>Magnoliopsida</taxon>
        <taxon>eudicotyledons</taxon>
        <taxon>Gunneridae</taxon>
        <taxon>Pentapetalae</taxon>
        <taxon>rosids</taxon>
        <taxon>fabids</taxon>
        <taxon>Fagales</taxon>
        <taxon>Fagaceae</taxon>
        <taxon>Quercus</taxon>
    </lineage>
</organism>
<dbReference type="GO" id="GO:0046872">
    <property type="term" value="F:metal ion binding"/>
    <property type="evidence" value="ECO:0007669"/>
    <property type="project" value="UniProtKB-KW"/>
</dbReference>
<dbReference type="InterPro" id="IPR008972">
    <property type="entry name" value="Cupredoxin"/>
</dbReference>
<evidence type="ECO:0000256" key="3">
    <source>
        <dbReference type="ARBA" id="ARBA00022982"/>
    </source>
</evidence>
<evidence type="ECO:0000313" key="9">
    <source>
        <dbReference type="EnsemblPlants" id="QL08p057218:mrna"/>
    </source>
</evidence>
<dbReference type="Gene3D" id="2.60.40.420">
    <property type="entry name" value="Cupredoxins - blue copper proteins"/>
    <property type="match status" value="1"/>
</dbReference>
<dbReference type="Proteomes" id="UP000594261">
    <property type="component" value="Chromosome 8"/>
</dbReference>
<keyword evidence="5" id="KW-0325">Glycoprotein</keyword>
<evidence type="ECO:0000256" key="6">
    <source>
        <dbReference type="SAM" id="MobiDB-lite"/>
    </source>
</evidence>
<evidence type="ECO:0000256" key="2">
    <source>
        <dbReference type="ARBA" id="ARBA00022723"/>
    </source>
</evidence>
<feature type="compositionally biased region" description="Polar residues" evidence="6">
    <location>
        <begin position="155"/>
        <end position="167"/>
    </location>
</feature>
<dbReference type="EMBL" id="LRBV02000008">
    <property type="status" value="NOT_ANNOTATED_CDS"/>
    <property type="molecule type" value="Genomic_DNA"/>
</dbReference>
<dbReference type="GO" id="GO:0005886">
    <property type="term" value="C:plasma membrane"/>
    <property type="evidence" value="ECO:0007669"/>
    <property type="project" value="TreeGrafter"/>
</dbReference>
<dbReference type="InterPro" id="IPR039391">
    <property type="entry name" value="Phytocyanin-like"/>
</dbReference>
<dbReference type="InterPro" id="IPR003245">
    <property type="entry name" value="Phytocyanin_dom"/>
</dbReference>
<dbReference type="Pfam" id="PF02298">
    <property type="entry name" value="Cu_bind_like"/>
    <property type="match status" value="1"/>
</dbReference>
<sequence length="257" mass="26685">MAMLRALMSLAISAMLINLAMAANHTVGGPNGGWDTSTNVQTWASSQSFLVGDNLIFQYAPSHDVVEVPKADYDSCQASNPIQSYSGGTTTIPLSSPGKRYFICGTAGHCSQGMKLQINTLATSAPPTPSPTIQPPTSEVTPLVPTPAPEESDAPSPTQTPAESTPTVLPPSPSDSPTQTPAESTPTVLPPSPSDSSSEDPSLSPSFTPPTESDQSHQTSSTGSSAETPSSSAHKQGSFLFNITMGVIFVMIMLQAY</sequence>
<evidence type="ECO:0000313" key="10">
    <source>
        <dbReference type="Proteomes" id="UP000594261"/>
    </source>
</evidence>
<dbReference type="PROSITE" id="PS51485">
    <property type="entry name" value="PHYTOCYANIN"/>
    <property type="match status" value="1"/>
</dbReference>
<dbReference type="KEGG" id="qlo:115958493"/>
<dbReference type="FunFam" id="2.60.40.420:FF:000003">
    <property type="entry name" value="Blue copper"/>
    <property type="match status" value="1"/>
</dbReference>
<dbReference type="OMA" id="CSGANPI"/>
<feature type="region of interest" description="Disordered" evidence="6">
    <location>
        <begin position="122"/>
        <end position="234"/>
    </location>
</feature>
<dbReference type="RefSeq" id="XP_030932762.1">
    <property type="nucleotide sequence ID" value="XM_031076902.1"/>
</dbReference>
<dbReference type="CDD" id="cd04216">
    <property type="entry name" value="Phytocyanin"/>
    <property type="match status" value="1"/>
</dbReference>
<keyword evidence="10" id="KW-1185">Reference proteome</keyword>
<keyword evidence="2" id="KW-0479">Metal-binding</keyword>
<evidence type="ECO:0000256" key="5">
    <source>
        <dbReference type="ARBA" id="ARBA00023180"/>
    </source>
</evidence>